<dbReference type="Pfam" id="PF21563">
    <property type="entry name" value="Mcp40H-20_sensor"/>
    <property type="match status" value="1"/>
</dbReference>
<evidence type="ECO:0000256" key="1">
    <source>
        <dbReference type="ARBA" id="ARBA00023224"/>
    </source>
</evidence>
<evidence type="ECO:0000313" key="7">
    <source>
        <dbReference type="EMBL" id="ERJ30680.1"/>
    </source>
</evidence>
<feature type="transmembrane region" description="Helical" evidence="4">
    <location>
        <begin position="177"/>
        <end position="201"/>
    </location>
</feature>
<dbReference type="PROSITE" id="PS50885">
    <property type="entry name" value="HAMP"/>
    <property type="match status" value="1"/>
</dbReference>
<dbReference type="Gene3D" id="1.10.287.950">
    <property type="entry name" value="Methyl-accepting chemotaxis protein"/>
    <property type="match status" value="1"/>
</dbReference>
<dbReference type="Proteomes" id="UP000016620">
    <property type="component" value="Unassembled WGS sequence"/>
</dbReference>
<dbReference type="InterPro" id="IPR048904">
    <property type="entry name" value="Mcp40H-20-like_sensor"/>
</dbReference>
<evidence type="ECO:0000313" key="8">
    <source>
        <dbReference type="Proteomes" id="UP000016620"/>
    </source>
</evidence>
<comment type="similarity">
    <text evidence="2">Belongs to the methyl-accepting chemotaxis (MCP) protein family.</text>
</comment>
<protein>
    <submittedName>
        <fullName evidence="7">Methyl-accepting chemotaxis protein (TlpB), putative</fullName>
    </submittedName>
</protein>
<organism evidence="7 8">
    <name type="scientific">Campylobacter concisus UNSWCS</name>
    <dbReference type="NCBI Taxonomy" id="1242968"/>
    <lineage>
        <taxon>Bacteria</taxon>
        <taxon>Pseudomonadati</taxon>
        <taxon>Campylobacterota</taxon>
        <taxon>Epsilonproteobacteria</taxon>
        <taxon>Campylobacterales</taxon>
        <taxon>Campylobacteraceae</taxon>
        <taxon>Campylobacter</taxon>
    </lineage>
</organism>
<sequence length="530" mass="58787">MKKNTVSKKIAISMILVLFVSFAIIQSIISKEFKDTTLNLSEENLNMLSLSIAQTIQATMNSGDSAMINKSIQEAAKINGVNTIDIYRANSVSEIFGLEQLNIKDQIIADQFNNPKDLNLNIENDNGHFLRLIRQFKAKNECITCHANAKEGDVLGVMDLTYSYQWIDEDLSEKRNIFIATFVLALLITTVVVLLMLRSIVGKPISELSKKTKDLSQGEGDLTARIQVKSNDEIGQVCHDVNKFIEKTQDTIKTVKDIAHNVEMQTKDLGQSAKNLFESSKEDKKQAKTSNELTKSVGKTLEISKNISIQASSSNKESYIELEEMITNLKDVVSKVNTASSKEQEMVYGIKSVVTQTEEIRKVLEMIQDVSDQTNLLALNAGIEAARAGENGRGFAVVAEEIRILAEKSENSLDEIGSITKKIVESINELSKDLNANAASIVTLSTDANNLMSKAESTKERTLKSIEMSNDVEHKAIEIGESLEKLLDEMDSLVTLSDRNEEISNSLMQVVENLKNASMTLEKDLSKFKV</sequence>
<evidence type="ECO:0000256" key="3">
    <source>
        <dbReference type="PROSITE-ProRule" id="PRU00284"/>
    </source>
</evidence>
<dbReference type="SMART" id="SM00283">
    <property type="entry name" value="MA"/>
    <property type="match status" value="1"/>
</dbReference>
<dbReference type="GO" id="GO:0016020">
    <property type="term" value="C:membrane"/>
    <property type="evidence" value="ECO:0007669"/>
    <property type="project" value="InterPro"/>
</dbReference>
<dbReference type="CDD" id="cd06225">
    <property type="entry name" value="HAMP"/>
    <property type="match status" value="1"/>
</dbReference>
<feature type="domain" description="Methyl-accepting transducer" evidence="5">
    <location>
        <begin position="240"/>
        <end position="515"/>
    </location>
</feature>
<evidence type="ECO:0000256" key="4">
    <source>
        <dbReference type="SAM" id="Phobius"/>
    </source>
</evidence>
<keyword evidence="1 3" id="KW-0807">Transducer</keyword>
<dbReference type="PATRIC" id="fig|1242968.3.peg.105"/>
<dbReference type="PROSITE" id="PS50111">
    <property type="entry name" value="CHEMOTAXIS_TRANSDUC_2"/>
    <property type="match status" value="1"/>
</dbReference>
<feature type="domain" description="HAMP" evidence="6">
    <location>
        <begin position="199"/>
        <end position="253"/>
    </location>
</feature>
<evidence type="ECO:0000256" key="2">
    <source>
        <dbReference type="ARBA" id="ARBA00029447"/>
    </source>
</evidence>
<dbReference type="Gene3D" id="6.10.340.10">
    <property type="match status" value="1"/>
</dbReference>
<dbReference type="Pfam" id="PF00015">
    <property type="entry name" value="MCPsignal"/>
    <property type="match status" value="1"/>
</dbReference>
<gene>
    <name evidence="7" type="ORF">UNSWCS_1172</name>
</gene>
<evidence type="ECO:0000259" key="6">
    <source>
        <dbReference type="PROSITE" id="PS50885"/>
    </source>
</evidence>
<dbReference type="Pfam" id="PF00672">
    <property type="entry name" value="HAMP"/>
    <property type="match status" value="1"/>
</dbReference>
<comment type="caution">
    <text evidence="7">The sequence shown here is derived from an EMBL/GenBank/DDBJ whole genome shotgun (WGS) entry which is preliminary data.</text>
</comment>
<dbReference type="AlphaFoldDB" id="U2FK20"/>
<reference evidence="7 8" key="1">
    <citation type="journal article" date="2013" name="BMC Genomics">
        <title>Comparative genomics of Campylobacter concisus isolates reveals genetic diversity and provides insights into disease association.</title>
        <authorList>
            <person name="Deshpande N.P."/>
            <person name="Kaakoush N.O."/>
            <person name="Wilkins M.R."/>
            <person name="Mitchell H.M."/>
        </authorList>
    </citation>
    <scope>NUCLEOTIDE SEQUENCE [LARGE SCALE GENOMIC DNA]</scope>
    <source>
        <strain evidence="7 8">UNSWCS</strain>
    </source>
</reference>
<dbReference type="Gene3D" id="3.30.450.290">
    <property type="match status" value="1"/>
</dbReference>
<dbReference type="GO" id="GO:0007165">
    <property type="term" value="P:signal transduction"/>
    <property type="evidence" value="ECO:0007669"/>
    <property type="project" value="UniProtKB-KW"/>
</dbReference>
<evidence type="ECO:0000259" key="5">
    <source>
        <dbReference type="PROSITE" id="PS50111"/>
    </source>
</evidence>
<dbReference type="InterPro" id="IPR003660">
    <property type="entry name" value="HAMP_dom"/>
</dbReference>
<accession>U2FK20</accession>
<name>U2FK20_9BACT</name>
<dbReference type="EMBL" id="ANNG01000004">
    <property type="protein sequence ID" value="ERJ30680.1"/>
    <property type="molecule type" value="Genomic_DNA"/>
</dbReference>
<keyword evidence="4" id="KW-1133">Transmembrane helix</keyword>
<keyword evidence="4" id="KW-0472">Membrane</keyword>
<keyword evidence="4" id="KW-0812">Transmembrane</keyword>
<dbReference type="SUPFAM" id="SSF58104">
    <property type="entry name" value="Methyl-accepting chemotaxis protein (MCP) signaling domain"/>
    <property type="match status" value="1"/>
</dbReference>
<dbReference type="InterPro" id="IPR004089">
    <property type="entry name" value="MCPsignal_dom"/>
</dbReference>
<dbReference type="PANTHER" id="PTHR32089">
    <property type="entry name" value="METHYL-ACCEPTING CHEMOTAXIS PROTEIN MCPB"/>
    <property type="match status" value="1"/>
</dbReference>
<dbReference type="PANTHER" id="PTHR32089:SF112">
    <property type="entry name" value="LYSOZYME-LIKE PROTEIN-RELATED"/>
    <property type="match status" value="1"/>
</dbReference>
<proteinExistence type="inferred from homology"/>
<dbReference type="SMART" id="SM00304">
    <property type="entry name" value="HAMP"/>
    <property type="match status" value="1"/>
</dbReference>